<feature type="region of interest" description="Disordered" evidence="2">
    <location>
        <begin position="44"/>
        <end position="69"/>
    </location>
</feature>
<keyword evidence="1" id="KW-1277">Toxin-antitoxin system</keyword>
<dbReference type="Proteomes" id="UP001057498">
    <property type="component" value="Chromosome"/>
</dbReference>
<sequence length="69" mass="7564">MHQAHEPITIGSHADPGPYDSRDQADFTLDAVAFDAFQALLDQPPAPTAGLRRTLRARPPWNTTADHSE</sequence>
<evidence type="ECO:0000256" key="2">
    <source>
        <dbReference type="SAM" id="MobiDB-lite"/>
    </source>
</evidence>
<proteinExistence type="predicted"/>
<evidence type="ECO:0008006" key="5">
    <source>
        <dbReference type="Google" id="ProtNLM"/>
    </source>
</evidence>
<evidence type="ECO:0000313" key="4">
    <source>
        <dbReference type="Proteomes" id="UP001057498"/>
    </source>
</evidence>
<accession>A0ABM7YSX0</accession>
<dbReference type="Pfam" id="PF08681">
    <property type="entry name" value="TacA1"/>
    <property type="match status" value="1"/>
</dbReference>
<dbReference type="RefSeq" id="WP_251970909.1">
    <property type="nucleotide sequence ID" value="NZ_AP025730.1"/>
</dbReference>
<protein>
    <recommendedName>
        <fullName evidence="5">DUF1778 domain-containing protein</fullName>
    </recommendedName>
</protein>
<dbReference type="EMBL" id="AP025730">
    <property type="protein sequence ID" value="BDI07743.1"/>
    <property type="molecule type" value="Genomic_DNA"/>
</dbReference>
<evidence type="ECO:0000256" key="1">
    <source>
        <dbReference type="ARBA" id="ARBA00022649"/>
    </source>
</evidence>
<organism evidence="3 4">
    <name type="scientific">Sphaerotilus microaerophilus</name>
    <dbReference type="NCBI Taxonomy" id="2914710"/>
    <lineage>
        <taxon>Bacteria</taxon>
        <taxon>Pseudomonadati</taxon>
        <taxon>Pseudomonadota</taxon>
        <taxon>Betaproteobacteria</taxon>
        <taxon>Burkholderiales</taxon>
        <taxon>Sphaerotilaceae</taxon>
        <taxon>Sphaerotilus</taxon>
    </lineage>
</organism>
<dbReference type="InterPro" id="IPR014795">
    <property type="entry name" value="TacA_1-like"/>
</dbReference>
<name>A0ABM7YSX0_9BURK</name>
<gene>
    <name evidence="3" type="ORF">CATMQ487_47130</name>
</gene>
<feature type="region of interest" description="Disordered" evidence="2">
    <location>
        <begin position="1"/>
        <end position="24"/>
    </location>
</feature>
<keyword evidence="4" id="KW-1185">Reference proteome</keyword>
<evidence type="ECO:0000313" key="3">
    <source>
        <dbReference type="EMBL" id="BDI07743.1"/>
    </source>
</evidence>
<reference evidence="3" key="1">
    <citation type="submission" date="2022-04" db="EMBL/GenBank/DDBJ databases">
        <title>Whole genome sequence of Sphaerotilus sp. FB-5.</title>
        <authorList>
            <person name="Takeda M."/>
            <person name="Narihara S."/>
            <person name="Akimoto M."/>
            <person name="Akimoto R."/>
            <person name="Nishiyashiki S."/>
            <person name="Murakami T."/>
        </authorList>
    </citation>
    <scope>NUCLEOTIDE SEQUENCE</scope>
    <source>
        <strain evidence="3">FB-5</strain>
    </source>
</reference>